<dbReference type="Gene3D" id="1.10.3210.10">
    <property type="entry name" value="Hypothetical protein af1432"/>
    <property type="match status" value="1"/>
</dbReference>
<sequence length="242" mass="28913">MTEILCNTLGKQEIDKNNDGNGSLWSTKETKQKIEKLLVIDPDFEDLYRILTVYGLKKVARNCSNFYHDDKENIDYERKETTPEHVFSCLKLADFFLFSEEEFADLDRLRVYELLHYHDDIEIKTKDTCISKEAERIDKNERELMAIPILAAKYPRKLQARFIALDKEHREAKTKEGKFSQAVDKMDALIHELEYPQDWAAKWFNEINVRKWFQPSFEYSPTFMKYFELIIQFLRNNGHFDE</sequence>
<dbReference type="InterPro" id="IPR006674">
    <property type="entry name" value="HD_domain"/>
</dbReference>
<reference evidence="2" key="1">
    <citation type="journal article" date="2012" name="Science">
        <title>Fermentation, hydrogen, and sulfur metabolism in multiple uncultivated bacterial phyla.</title>
        <authorList>
            <person name="Wrighton K.C."/>
            <person name="Thomas B.C."/>
            <person name="Sharon I."/>
            <person name="Miller C.S."/>
            <person name="Castelle C.J."/>
            <person name="VerBerkmoes N.C."/>
            <person name="Wilkins M.J."/>
            <person name="Hettich R.L."/>
            <person name="Lipton M.S."/>
            <person name="Williams K.H."/>
            <person name="Long P.E."/>
            <person name="Banfield J.F."/>
        </authorList>
    </citation>
    <scope>NUCLEOTIDE SEQUENCE [LARGE SCALE GENOMIC DNA]</scope>
</reference>
<comment type="caution">
    <text evidence="2">The sequence shown here is derived from an EMBL/GenBank/DDBJ whole genome shotgun (WGS) entry which is preliminary data.</text>
</comment>
<evidence type="ECO:0000313" key="2">
    <source>
        <dbReference type="EMBL" id="EKD66288.1"/>
    </source>
</evidence>
<organism evidence="2">
    <name type="scientific">uncultured bacterium</name>
    <name type="common">gcode 4</name>
    <dbReference type="NCBI Taxonomy" id="1234023"/>
    <lineage>
        <taxon>Bacteria</taxon>
        <taxon>environmental samples</taxon>
    </lineage>
</organism>
<name>K2BBX3_9BACT</name>
<protein>
    <submittedName>
        <fullName evidence="2">Metal-dependent phosphohydrolase, HD protein</fullName>
    </submittedName>
</protein>
<evidence type="ECO:0000259" key="1">
    <source>
        <dbReference type="Pfam" id="PF13023"/>
    </source>
</evidence>
<gene>
    <name evidence="2" type="ORF">ACD_49C00053G0001</name>
</gene>
<dbReference type="Pfam" id="PF13023">
    <property type="entry name" value="HD_3"/>
    <property type="match status" value="1"/>
</dbReference>
<feature type="domain" description="HD" evidence="1">
    <location>
        <begin position="77"/>
        <end position="199"/>
    </location>
</feature>
<dbReference type="SUPFAM" id="SSF109604">
    <property type="entry name" value="HD-domain/PDEase-like"/>
    <property type="match status" value="1"/>
</dbReference>
<dbReference type="GO" id="GO:0016787">
    <property type="term" value="F:hydrolase activity"/>
    <property type="evidence" value="ECO:0007669"/>
    <property type="project" value="UniProtKB-KW"/>
</dbReference>
<accession>K2BBX3</accession>
<proteinExistence type="predicted"/>
<dbReference type="AlphaFoldDB" id="K2BBX3"/>
<keyword evidence="2" id="KW-0378">Hydrolase</keyword>
<dbReference type="EMBL" id="AMFJ01021639">
    <property type="protein sequence ID" value="EKD66288.1"/>
    <property type="molecule type" value="Genomic_DNA"/>
</dbReference>